<protein>
    <submittedName>
        <fullName evidence="11">Uncharacterized protein</fullName>
    </submittedName>
</protein>
<name>K2G6U2_9BACT</name>
<evidence type="ECO:0000256" key="2">
    <source>
        <dbReference type="ARBA" id="ARBA00022692"/>
    </source>
</evidence>
<reference evidence="11" key="1">
    <citation type="journal article" date="2012" name="Science">
        <title>Fermentation, hydrogen, and sulfur metabolism in multiple uncultivated bacterial phyla.</title>
        <authorList>
            <person name="Wrighton K.C."/>
            <person name="Thomas B.C."/>
            <person name="Sharon I."/>
            <person name="Miller C.S."/>
            <person name="Castelle C.J."/>
            <person name="VerBerkmoes N.C."/>
            <person name="Wilkins M.J."/>
            <person name="Hettich R.L."/>
            <person name="Lipton M.S."/>
            <person name="Williams K.H."/>
            <person name="Long P.E."/>
            <person name="Banfield J.F."/>
        </authorList>
    </citation>
    <scope>NUCLEOTIDE SEQUENCE [LARGE SCALE GENOMIC DNA]</scope>
</reference>
<dbReference type="PANTHER" id="PTHR22777">
    <property type="entry name" value="HEMOLYSIN-RELATED"/>
    <property type="match status" value="1"/>
</dbReference>
<keyword evidence="5 7" id="KW-0129">CBS domain</keyword>
<dbReference type="InterPro" id="IPR002550">
    <property type="entry name" value="CNNM"/>
</dbReference>
<comment type="subcellular location">
    <subcellularLocation>
        <location evidence="1">Membrane</location>
        <topology evidence="1">Multi-pass membrane protein</topology>
    </subcellularLocation>
</comment>
<evidence type="ECO:0000256" key="1">
    <source>
        <dbReference type="ARBA" id="ARBA00004141"/>
    </source>
</evidence>
<feature type="domain" description="CNNM transmembrane" evidence="10">
    <location>
        <begin position="1"/>
        <end position="190"/>
    </location>
</feature>
<dbReference type="EMBL" id="AMFJ01000052">
    <property type="protein sequence ID" value="EKE30047.1"/>
    <property type="molecule type" value="Genomic_DNA"/>
</dbReference>
<dbReference type="InterPro" id="IPR044751">
    <property type="entry name" value="Ion_transp-like_CBS"/>
</dbReference>
<evidence type="ECO:0000256" key="6">
    <source>
        <dbReference type="ARBA" id="ARBA00023136"/>
    </source>
</evidence>
<proteinExistence type="predicted"/>
<accession>K2G6U2</accession>
<comment type="caution">
    <text evidence="11">The sequence shown here is derived from an EMBL/GenBank/DDBJ whole genome shotgun (WGS) entry which is preliminary data.</text>
</comment>
<dbReference type="Pfam" id="PF01595">
    <property type="entry name" value="CNNM"/>
    <property type="match status" value="1"/>
</dbReference>
<keyword evidence="2 8" id="KW-0812">Transmembrane</keyword>
<dbReference type="InterPro" id="IPR000644">
    <property type="entry name" value="CBS_dom"/>
</dbReference>
<dbReference type="InterPro" id="IPR046342">
    <property type="entry name" value="CBS_dom_sf"/>
</dbReference>
<dbReference type="AlphaFoldDB" id="K2G6U2"/>
<evidence type="ECO:0000256" key="3">
    <source>
        <dbReference type="ARBA" id="ARBA00022737"/>
    </source>
</evidence>
<keyword evidence="6 8" id="KW-0472">Membrane</keyword>
<gene>
    <name evidence="11" type="ORF">ACD_2C00052G0008</name>
</gene>
<sequence>MDPVSIIIFIALVSLSVFFSGTEIALMSISQHKIISLEKERKAWAKFLKKIKKDNDKLLIAILIWNNLVNVWASALATTASIQLAENFWLPWSYWIWIATWIVTMILLLFWEITPKTICSKYSEKVSLLVAPFYFLLIKLLNPLILIIWFFVKSVSYFFGADNIHIKMSPEELEAFIDMSHEKWAVEEEEHKKIKWVLDLSDTLALSVMTPRVQMDAVNINITVDMLCEYLLIHSHSRIPVYQETVDRIDHFITFKQAFKLKESWRWNKKLSEIHLDDIIKVPLTQPIDKIFEKLQKSRKHIALVLDEHGWVEWIITLEDIIEEVFWDIKDETDKEDIYLSKLKDGKILASWNVIIDDVLEELKIDDIRDIWLEEEFIWENLSYIITSRLERFAENWEIVELKGKTKNLRLIVKNVSGWRMGQIVVEKF</sequence>
<keyword evidence="3" id="KW-0677">Repeat</keyword>
<dbReference type="PANTHER" id="PTHR22777:SF17">
    <property type="entry name" value="UPF0053 PROTEIN SLL0260"/>
    <property type="match status" value="1"/>
</dbReference>
<evidence type="ECO:0000256" key="7">
    <source>
        <dbReference type="PROSITE-ProRule" id="PRU00703"/>
    </source>
</evidence>
<keyword evidence="4 8" id="KW-1133">Transmembrane helix</keyword>
<organism evidence="11">
    <name type="scientific">uncultured bacterium</name>
    <name type="common">gcode 4</name>
    <dbReference type="NCBI Taxonomy" id="1234023"/>
    <lineage>
        <taxon>Bacteria</taxon>
        <taxon>environmental samples</taxon>
    </lineage>
</organism>
<evidence type="ECO:0000256" key="5">
    <source>
        <dbReference type="ARBA" id="ARBA00023122"/>
    </source>
</evidence>
<evidence type="ECO:0000259" key="10">
    <source>
        <dbReference type="PROSITE" id="PS51846"/>
    </source>
</evidence>
<evidence type="ECO:0000256" key="8">
    <source>
        <dbReference type="PROSITE-ProRule" id="PRU01193"/>
    </source>
</evidence>
<feature type="domain" description="CBS" evidence="9">
    <location>
        <begin position="271"/>
        <end position="332"/>
    </location>
</feature>
<dbReference type="PROSITE" id="PS51846">
    <property type="entry name" value="CNNM"/>
    <property type="match status" value="1"/>
</dbReference>
<dbReference type="Gene3D" id="3.10.580.10">
    <property type="entry name" value="CBS-domain"/>
    <property type="match status" value="1"/>
</dbReference>
<dbReference type="GO" id="GO:0016020">
    <property type="term" value="C:membrane"/>
    <property type="evidence" value="ECO:0007669"/>
    <property type="project" value="UniProtKB-SubCell"/>
</dbReference>
<evidence type="ECO:0000259" key="9">
    <source>
        <dbReference type="PROSITE" id="PS51371"/>
    </source>
</evidence>
<dbReference type="SUPFAM" id="SSF54631">
    <property type="entry name" value="CBS-domain pair"/>
    <property type="match status" value="1"/>
</dbReference>
<dbReference type="CDD" id="cd04590">
    <property type="entry name" value="CBS_pair_CorC_HlyC_assoc"/>
    <property type="match status" value="1"/>
</dbReference>
<evidence type="ECO:0000256" key="4">
    <source>
        <dbReference type="ARBA" id="ARBA00022989"/>
    </source>
</evidence>
<dbReference type="PROSITE" id="PS51371">
    <property type="entry name" value="CBS"/>
    <property type="match status" value="1"/>
</dbReference>
<evidence type="ECO:0000313" key="11">
    <source>
        <dbReference type="EMBL" id="EKE30047.1"/>
    </source>
</evidence>